<dbReference type="EMBL" id="LN899825">
    <property type="protein sequence ID" value="CUV35712.1"/>
    <property type="molecule type" value="Genomic_DNA"/>
</dbReference>
<evidence type="ECO:0000259" key="1">
    <source>
        <dbReference type="Pfam" id="PF13490"/>
    </source>
</evidence>
<feature type="domain" description="Putative zinc-finger" evidence="1">
    <location>
        <begin position="10"/>
        <end position="43"/>
    </location>
</feature>
<evidence type="ECO:0000313" key="4">
    <source>
        <dbReference type="EMBL" id="CUV18944.1"/>
    </source>
</evidence>
<dbReference type="AlphaFoldDB" id="A0A0K1ZFZ6"/>
<evidence type="ECO:0000313" key="6">
    <source>
        <dbReference type="EMBL" id="CUV29427.1"/>
    </source>
</evidence>
<gene>
    <name evidence="12" type="ORF">E7Z57_14755</name>
    <name evidence="13" type="ORF">LH706_17990</name>
    <name evidence="4" type="ORF">PSS4_v1_840015</name>
    <name evidence="11" type="ORF">RD1301_v1_900008</name>
    <name evidence="2" type="ORF">RSP824_17055</name>
    <name evidence="5" type="ORF">RUN1744_v1_30045</name>
    <name evidence="6" type="ORF">RUN1985_v1_420005</name>
    <name evidence="10" type="ORF">RUN215_v1_230010</name>
    <name evidence="3" type="ORF">RUN39_v1_680016</name>
    <name evidence="7" type="ORF">TD1301_v1_1590001</name>
    <name evidence="8" type="ORF">TF3108_v1_500046</name>
    <name evidence="9" type="ORF">TO10_v1_610007</name>
</gene>
<reference evidence="14" key="3">
    <citation type="submission" date="2018-01" db="EMBL/GenBank/DDBJ databases">
        <title>Raltonia solanacearum P824 infects blueberry.</title>
        <authorList>
            <person name="Bocsanczy A.M."/>
            <person name="Norman D.J."/>
        </authorList>
    </citation>
    <scope>NUCLEOTIDE SEQUENCE [LARGE SCALE GENOMIC DNA]</scope>
    <source>
        <strain evidence="14">P824</strain>
    </source>
</reference>
<reference evidence="13" key="5">
    <citation type="submission" date="2021-10" db="EMBL/GenBank/DDBJ databases">
        <title>Complete genome sequences of five Ralstonia solancearum strains isolated from sunflower.</title>
        <authorList>
            <person name="She X."/>
            <person name="He Z."/>
        </authorList>
    </citation>
    <scope>NUCLEOTIDE SEQUENCE</scope>
    <source>
        <strain evidence="13">RS638</strain>
    </source>
</reference>
<evidence type="ECO:0000313" key="15">
    <source>
        <dbReference type="Proteomes" id="UP000310553"/>
    </source>
</evidence>
<protein>
    <submittedName>
        <fullName evidence="2">Anti-sigma factor</fullName>
    </submittedName>
    <submittedName>
        <fullName evidence="12">Zf-HC2 domain-containing protein</fullName>
    </submittedName>
</protein>
<evidence type="ECO:0000313" key="11">
    <source>
        <dbReference type="EMBL" id="CUV60332.1"/>
    </source>
</evidence>
<evidence type="ECO:0000313" key="13">
    <source>
        <dbReference type="EMBL" id="UZF14860.1"/>
    </source>
</evidence>
<proteinExistence type="predicted"/>
<evidence type="ECO:0000313" key="3">
    <source>
        <dbReference type="EMBL" id="CUV14012.1"/>
    </source>
</evidence>
<evidence type="ECO:0000313" key="8">
    <source>
        <dbReference type="EMBL" id="CUV40519.1"/>
    </source>
</evidence>
<dbReference type="Proteomes" id="UP000262427">
    <property type="component" value="Chromosome CM"/>
</dbReference>
<accession>A0A0K1ZFZ6</accession>
<evidence type="ECO:0000313" key="10">
    <source>
        <dbReference type="EMBL" id="CUV54110.1"/>
    </source>
</evidence>
<evidence type="ECO:0000313" key="2">
    <source>
        <dbReference type="EMBL" id="AYA48032.1"/>
    </source>
</evidence>
<dbReference type="EMBL" id="CP085043">
    <property type="protein sequence ID" value="UZF14860.1"/>
    <property type="molecule type" value="Genomic_DNA"/>
</dbReference>
<dbReference type="EMBL" id="LN899823">
    <property type="protein sequence ID" value="CUV21512.1"/>
    <property type="molecule type" value="Genomic_DNA"/>
</dbReference>
<dbReference type="PATRIC" id="fig|267608.8.peg.38"/>
<reference evidence="12 15" key="4">
    <citation type="submission" date="2019-04" db="EMBL/GenBank/DDBJ databases">
        <title>Complete Genome of UW386 and Higher Quality Genome of UW700.</title>
        <authorList>
            <person name="Jacobs J."/>
            <person name="Perez A."/>
            <person name="Steidl O."/>
            <person name="Allen C."/>
        </authorList>
    </citation>
    <scope>NUCLEOTIDE SEQUENCE [LARGE SCALE GENOMIC DNA]</scope>
    <source>
        <strain evidence="12 15">UW386</strain>
    </source>
</reference>
<evidence type="ECO:0000313" key="12">
    <source>
        <dbReference type="EMBL" id="QCX50231.1"/>
    </source>
</evidence>
<dbReference type="EMBL" id="LN899821">
    <property type="protein sequence ID" value="CUV18944.1"/>
    <property type="molecule type" value="Genomic_DNA"/>
</dbReference>
<dbReference type="EMBL" id="CP039339">
    <property type="protein sequence ID" value="QCX50231.1"/>
    <property type="molecule type" value="Genomic_DNA"/>
</dbReference>
<dbReference type="EMBL" id="LN899820">
    <property type="protein sequence ID" value="CUV54110.1"/>
    <property type="molecule type" value="Genomic_DNA"/>
</dbReference>
<evidence type="ECO:0000313" key="9">
    <source>
        <dbReference type="EMBL" id="CUV46492.1"/>
    </source>
</evidence>
<dbReference type="EMBL" id="LN899824">
    <property type="protein sequence ID" value="CUV29427.1"/>
    <property type="molecule type" value="Genomic_DNA"/>
</dbReference>
<evidence type="ECO:0000313" key="7">
    <source>
        <dbReference type="EMBL" id="CUV35712.1"/>
    </source>
</evidence>
<dbReference type="EMBL" id="LN899826">
    <property type="protein sequence ID" value="CUV40519.1"/>
    <property type="molecule type" value="Genomic_DNA"/>
</dbReference>
<evidence type="ECO:0000313" key="5">
    <source>
        <dbReference type="EMBL" id="CUV21512.1"/>
    </source>
</evidence>
<evidence type="ECO:0000313" key="14">
    <source>
        <dbReference type="Proteomes" id="UP000262427"/>
    </source>
</evidence>
<sequence length="71" mass="8228">MPNRWGMLTCKEAHRVVVSGLDRDLSAGERLRLRVHLFACDACTRFSYQMRFLRQAMHRLGHEDDAEGGPR</sequence>
<dbReference type="EMBL" id="CP025741">
    <property type="protein sequence ID" value="AYA48032.1"/>
    <property type="molecule type" value="Genomic_DNA"/>
</dbReference>
<name>A0A0K1ZFZ6_RALSL</name>
<dbReference type="Proteomes" id="UP000310553">
    <property type="component" value="Chromosome"/>
</dbReference>
<organism evidence="3">
    <name type="scientific">Ralstonia solanacearum</name>
    <name type="common">Pseudomonas solanacearum</name>
    <dbReference type="NCBI Taxonomy" id="305"/>
    <lineage>
        <taxon>Bacteria</taxon>
        <taxon>Pseudomonadati</taxon>
        <taxon>Pseudomonadota</taxon>
        <taxon>Betaproteobacteria</taxon>
        <taxon>Burkholderiales</taxon>
        <taxon>Burkholderiaceae</taxon>
        <taxon>Ralstonia</taxon>
        <taxon>Ralstonia solanacearum species complex</taxon>
    </lineage>
</organism>
<dbReference type="EMBL" id="LN899819">
    <property type="protein sequence ID" value="CUV14012.1"/>
    <property type="molecule type" value="Genomic_DNA"/>
</dbReference>
<reference evidence="2" key="2">
    <citation type="submission" date="2018-01" db="EMBL/GenBank/DDBJ databases">
        <title>Ralstonia pseudosolanacearum P824 infects blueberry.</title>
        <authorList>
            <person name="Bocsanczy A.M."/>
            <person name="Norman D.J."/>
        </authorList>
    </citation>
    <scope>NUCLEOTIDE SEQUENCE</scope>
    <source>
        <strain evidence="2">P824</strain>
    </source>
</reference>
<dbReference type="EMBL" id="LN899827">
    <property type="protein sequence ID" value="CUV46492.1"/>
    <property type="molecule type" value="Genomic_DNA"/>
</dbReference>
<dbReference type="InterPro" id="IPR027383">
    <property type="entry name" value="Znf_put"/>
</dbReference>
<reference evidence="3" key="1">
    <citation type="submission" date="2015-10" db="EMBL/GenBank/DDBJ databases">
        <authorList>
            <person name="Gilbert D.G."/>
        </authorList>
    </citation>
    <scope>NUCLEOTIDE SEQUENCE</scope>
    <source>
        <strain evidence="3">Phyl III-seqv23</strain>
    </source>
</reference>
<dbReference type="EMBL" id="LN899822">
    <property type="protein sequence ID" value="CUV60332.1"/>
    <property type="molecule type" value="Genomic_DNA"/>
</dbReference>
<dbReference type="Pfam" id="PF13490">
    <property type="entry name" value="zf-HC2"/>
    <property type="match status" value="1"/>
</dbReference>